<organism evidence="1">
    <name type="scientific">uncultured Flavobacteriia bacterium</name>
    <dbReference type="NCBI Taxonomy" id="212695"/>
    <lineage>
        <taxon>Bacteria</taxon>
        <taxon>Pseudomonadati</taxon>
        <taxon>Bacteroidota</taxon>
        <taxon>Flavobacteriia</taxon>
        <taxon>environmental samples</taxon>
    </lineage>
</organism>
<reference evidence="1" key="2">
    <citation type="submission" date="2012-02" db="EMBL/GenBank/DDBJ databases">
        <authorList>
            <person name="Genoscope - CEA"/>
        </authorList>
    </citation>
    <scope>NUCLEOTIDE SEQUENCE</scope>
</reference>
<accession>H6RHV2</accession>
<dbReference type="AlphaFoldDB" id="H6RHV2"/>
<dbReference type="EMBL" id="FO117613">
    <property type="protein sequence ID" value="CCG00613.1"/>
    <property type="molecule type" value="Genomic_DNA"/>
</dbReference>
<protein>
    <recommendedName>
        <fullName evidence="2">NlpE C-terminal OB domain-containing protein</fullName>
    </recommendedName>
</protein>
<evidence type="ECO:0008006" key="2">
    <source>
        <dbReference type="Google" id="ProtNLM"/>
    </source>
</evidence>
<name>H6RHV2_9BACT</name>
<dbReference type="PROSITE" id="PS51257">
    <property type="entry name" value="PROKAR_LIPOPROTEIN"/>
    <property type="match status" value="1"/>
</dbReference>
<reference evidence="1" key="1">
    <citation type="journal article" date="2012" name="Environ. Microbiol.">
        <title>Genomic content of uncultured Bacteroidetes from contrasting oceanic provinces in the North Atlantic Ocean.</title>
        <authorList>
            <person name="Gomez-Pereira P.R."/>
            <person name="Schuler M."/>
            <person name="Fuchs B.M."/>
            <person name="Bennke C."/>
            <person name="Teeling H."/>
            <person name="Waldmann J."/>
            <person name="Richter M."/>
            <person name="Barbe V."/>
            <person name="Bataille E."/>
            <person name="Glockner F.O."/>
            <person name="Amann R."/>
        </authorList>
    </citation>
    <scope>NUCLEOTIDE SEQUENCE</scope>
</reference>
<gene>
    <name evidence="1" type="ORF">VIS_S3DIC30014</name>
</gene>
<sequence>MKKILFFILISIITFSCKKNSEKASEKVDKSDTAIEINSSEDKIYRGDFIYLGDAAVLKGNKFIYGVTLDEMATELADKVKSVKESDFDMVPVAVKGSINRKPEGVEGWDEIITITEIVLVGNKPSKIDIKLEEKK</sequence>
<proteinExistence type="predicted"/>
<evidence type="ECO:0000313" key="1">
    <source>
        <dbReference type="EMBL" id="CCG00613.1"/>
    </source>
</evidence>